<feature type="region of interest" description="Disordered" evidence="1">
    <location>
        <begin position="45"/>
        <end position="198"/>
    </location>
</feature>
<sequence length="286" mass="30688">MHCVSLQAYPLIEPHDTAELPHPQLQRLTRRAPFINFIIGGLLSMFTPPPPPPPKEQAANEEARIYGEAENAQAEGDENAAKNDELRSDADKAKQKAQEDAKARMQKEKEEEEGGKEEEKEKEKQKESEKPDQKVDKNDSSKTDDTPKPEPAMNKETSKGDNKGGPVEHTDGQQQPKSSEKPASGVQSQAQLPSESAALPVALQAPSVMPTTRSAYPSNPAFLTGNYNYSTGSSTEISHGENSTAIPGITGNSDTKGQSTNAGTGASTENIKMATSAGDNTIIFST</sequence>
<evidence type="ECO:0000313" key="3">
    <source>
        <dbReference type="Proteomes" id="UP001150925"/>
    </source>
</evidence>
<feature type="region of interest" description="Disordered" evidence="1">
    <location>
        <begin position="233"/>
        <end position="272"/>
    </location>
</feature>
<evidence type="ECO:0000313" key="2">
    <source>
        <dbReference type="EMBL" id="KAJ1956600.1"/>
    </source>
</evidence>
<proteinExistence type="predicted"/>
<dbReference type="Proteomes" id="UP001150925">
    <property type="component" value="Unassembled WGS sequence"/>
</dbReference>
<accession>A0A9W8AQR8</accession>
<reference evidence="2" key="1">
    <citation type="submission" date="2022-07" db="EMBL/GenBank/DDBJ databases">
        <title>Phylogenomic reconstructions and comparative analyses of Kickxellomycotina fungi.</title>
        <authorList>
            <person name="Reynolds N.K."/>
            <person name="Stajich J.E."/>
            <person name="Barry K."/>
            <person name="Grigoriev I.V."/>
            <person name="Crous P."/>
            <person name="Smith M.E."/>
        </authorList>
    </citation>
    <scope>NUCLEOTIDE SEQUENCE</scope>
    <source>
        <strain evidence="2">RSA 1196</strain>
    </source>
</reference>
<dbReference type="AlphaFoldDB" id="A0A9W8AQR8"/>
<evidence type="ECO:0000256" key="1">
    <source>
        <dbReference type="SAM" id="MobiDB-lite"/>
    </source>
</evidence>
<comment type="caution">
    <text evidence="2">The sequence shown here is derived from an EMBL/GenBank/DDBJ whole genome shotgun (WGS) entry which is preliminary data.</text>
</comment>
<name>A0A9W8AQR8_9FUNG</name>
<protein>
    <submittedName>
        <fullName evidence="2">Uncharacterized protein</fullName>
    </submittedName>
</protein>
<feature type="compositionally biased region" description="Polar residues" evidence="1">
    <location>
        <begin position="185"/>
        <end position="194"/>
    </location>
</feature>
<dbReference type="OrthoDB" id="10632233at2759"/>
<organism evidence="2 3">
    <name type="scientific">Dispira parvispora</name>
    <dbReference type="NCBI Taxonomy" id="1520584"/>
    <lineage>
        <taxon>Eukaryota</taxon>
        <taxon>Fungi</taxon>
        <taxon>Fungi incertae sedis</taxon>
        <taxon>Zoopagomycota</taxon>
        <taxon>Kickxellomycotina</taxon>
        <taxon>Dimargaritomycetes</taxon>
        <taxon>Dimargaritales</taxon>
        <taxon>Dimargaritaceae</taxon>
        <taxon>Dispira</taxon>
    </lineage>
</organism>
<keyword evidence="3" id="KW-1185">Reference proteome</keyword>
<feature type="compositionally biased region" description="Basic and acidic residues" evidence="1">
    <location>
        <begin position="79"/>
        <end position="109"/>
    </location>
</feature>
<feature type="compositionally biased region" description="Basic and acidic residues" evidence="1">
    <location>
        <begin position="156"/>
        <end position="171"/>
    </location>
</feature>
<gene>
    <name evidence="2" type="ORF">IWQ62_005265</name>
</gene>
<dbReference type="EMBL" id="JANBPY010002096">
    <property type="protein sequence ID" value="KAJ1956600.1"/>
    <property type="molecule type" value="Genomic_DNA"/>
</dbReference>
<feature type="compositionally biased region" description="Basic and acidic residues" evidence="1">
    <location>
        <begin position="117"/>
        <end position="148"/>
    </location>
</feature>
<feature type="compositionally biased region" description="Polar residues" evidence="1">
    <location>
        <begin position="233"/>
        <end position="270"/>
    </location>
</feature>